<proteinExistence type="predicted"/>
<keyword evidence="2" id="KW-1185">Reference proteome</keyword>
<dbReference type="Proteomes" id="UP000799440">
    <property type="component" value="Unassembled WGS sequence"/>
</dbReference>
<name>A0A6A6VKX5_9PLEO</name>
<organism evidence="1 2">
    <name type="scientific">Sporormia fimetaria CBS 119925</name>
    <dbReference type="NCBI Taxonomy" id="1340428"/>
    <lineage>
        <taxon>Eukaryota</taxon>
        <taxon>Fungi</taxon>
        <taxon>Dikarya</taxon>
        <taxon>Ascomycota</taxon>
        <taxon>Pezizomycotina</taxon>
        <taxon>Dothideomycetes</taxon>
        <taxon>Pleosporomycetidae</taxon>
        <taxon>Pleosporales</taxon>
        <taxon>Sporormiaceae</taxon>
        <taxon>Sporormia</taxon>
    </lineage>
</organism>
<sequence>MSFVIVDSQACLRKPQRERPIFDIEDANTIRGLKNSKRFFLYRKQVLQGMLCVNLNKVREKLKSQKQAILLTESDMNRRLAQDPWEVSVDCWSKFRSKLEKFKPEWTALDRDAYKMFRYIHDAGEGFTSDENLYVPGRMKPSNPDYNERVEKAWKMLFAYAKAAYTLIDKHDVFSCRVDHLRAEFGYTFEMLDWLAYSDKVPHPTEIGVILPSPGIPYF</sequence>
<reference evidence="1" key="1">
    <citation type="journal article" date="2020" name="Stud. Mycol.">
        <title>101 Dothideomycetes genomes: a test case for predicting lifestyles and emergence of pathogens.</title>
        <authorList>
            <person name="Haridas S."/>
            <person name="Albert R."/>
            <person name="Binder M."/>
            <person name="Bloem J."/>
            <person name="Labutti K."/>
            <person name="Salamov A."/>
            <person name="Andreopoulos B."/>
            <person name="Baker S."/>
            <person name="Barry K."/>
            <person name="Bills G."/>
            <person name="Bluhm B."/>
            <person name="Cannon C."/>
            <person name="Castanera R."/>
            <person name="Culley D."/>
            <person name="Daum C."/>
            <person name="Ezra D."/>
            <person name="Gonzalez J."/>
            <person name="Henrissat B."/>
            <person name="Kuo A."/>
            <person name="Liang C."/>
            <person name="Lipzen A."/>
            <person name="Lutzoni F."/>
            <person name="Magnuson J."/>
            <person name="Mondo S."/>
            <person name="Nolan M."/>
            <person name="Ohm R."/>
            <person name="Pangilinan J."/>
            <person name="Park H.-J."/>
            <person name="Ramirez L."/>
            <person name="Alfaro M."/>
            <person name="Sun H."/>
            <person name="Tritt A."/>
            <person name="Yoshinaga Y."/>
            <person name="Zwiers L.-H."/>
            <person name="Turgeon B."/>
            <person name="Goodwin S."/>
            <person name="Spatafora J."/>
            <person name="Crous P."/>
            <person name="Grigoriev I."/>
        </authorList>
    </citation>
    <scope>NUCLEOTIDE SEQUENCE</scope>
    <source>
        <strain evidence="1">CBS 119925</strain>
    </source>
</reference>
<gene>
    <name evidence="1" type="ORF">M011DRAFT_474823</name>
</gene>
<dbReference type="AlphaFoldDB" id="A0A6A6VKX5"/>
<protein>
    <submittedName>
        <fullName evidence="1">Uncharacterized protein</fullName>
    </submittedName>
</protein>
<dbReference type="EMBL" id="MU006564">
    <property type="protein sequence ID" value="KAF2750374.1"/>
    <property type="molecule type" value="Genomic_DNA"/>
</dbReference>
<evidence type="ECO:0000313" key="1">
    <source>
        <dbReference type="EMBL" id="KAF2750374.1"/>
    </source>
</evidence>
<accession>A0A6A6VKX5</accession>
<evidence type="ECO:0000313" key="2">
    <source>
        <dbReference type="Proteomes" id="UP000799440"/>
    </source>
</evidence>